<name>A0A9X3F078_9BACT</name>
<feature type="compositionally biased region" description="Low complexity" evidence="1">
    <location>
        <begin position="22"/>
        <end position="50"/>
    </location>
</feature>
<dbReference type="EMBL" id="JAPNKE010000002">
    <property type="protein sequence ID" value="MCY1013607.1"/>
    <property type="molecule type" value="Genomic_DNA"/>
</dbReference>
<organism evidence="2 3">
    <name type="scientific">Nannocystis pusilla</name>
    <dbReference type="NCBI Taxonomy" id="889268"/>
    <lineage>
        <taxon>Bacteria</taxon>
        <taxon>Pseudomonadati</taxon>
        <taxon>Myxococcota</taxon>
        <taxon>Polyangia</taxon>
        <taxon>Nannocystales</taxon>
        <taxon>Nannocystaceae</taxon>
        <taxon>Nannocystis</taxon>
    </lineage>
</organism>
<keyword evidence="3" id="KW-1185">Reference proteome</keyword>
<evidence type="ECO:0000313" key="2">
    <source>
        <dbReference type="EMBL" id="MCY1013607.1"/>
    </source>
</evidence>
<comment type="caution">
    <text evidence="2">The sequence shown here is derived from an EMBL/GenBank/DDBJ whole genome shotgun (WGS) entry which is preliminary data.</text>
</comment>
<evidence type="ECO:0000256" key="1">
    <source>
        <dbReference type="SAM" id="MobiDB-lite"/>
    </source>
</evidence>
<protein>
    <submittedName>
        <fullName evidence="2">Uncharacterized protein</fullName>
    </submittedName>
</protein>
<reference evidence="2" key="1">
    <citation type="submission" date="2022-11" db="EMBL/GenBank/DDBJ databases">
        <title>Minimal conservation of predation-associated metabolite biosynthetic gene clusters underscores biosynthetic potential of Myxococcota including descriptions for ten novel species: Archangium lansinium sp. nov., Myxococcus landrumus sp. nov., Nannocystis bai.</title>
        <authorList>
            <person name="Ahearne A."/>
            <person name="Stevens C."/>
            <person name="Phillips K."/>
        </authorList>
    </citation>
    <scope>NUCLEOTIDE SEQUENCE</scope>
    <source>
        <strain evidence="2">Na p29</strain>
    </source>
</reference>
<proteinExistence type="predicted"/>
<feature type="region of interest" description="Disordered" evidence="1">
    <location>
        <begin position="17"/>
        <end position="50"/>
    </location>
</feature>
<evidence type="ECO:0000313" key="3">
    <source>
        <dbReference type="Proteomes" id="UP001150924"/>
    </source>
</evidence>
<dbReference type="RefSeq" id="WP_267777672.1">
    <property type="nucleotide sequence ID" value="NZ_JAPNKE010000002.1"/>
</dbReference>
<sequence>MRRESFMGLLLIACNPRPPEAEAPAPKSEASASQAAPVADAVHPPDAAPAKSVVAFESPAKIPGELAPNLELGDAERAAVTATCKELGPVAPLQCDATRPLPDYLLVRLFGQAPSMTGYQWHVLKRIDGRWVRMELPLDSFEDGADAPRWPDIVCAVQTREPKLAPDQGVVRVMHPDLNLDGRDDLLIECRSPEGDHDLRYCLSNRNLCEERVWLRQFWDGKLAIDADVEFRDGWFVRTIRTDTRKQLKGGNLRVEGVTTPDPGR</sequence>
<gene>
    <name evidence="2" type="ORF">OV079_50390</name>
</gene>
<accession>A0A9X3F078</accession>
<dbReference type="AlphaFoldDB" id="A0A9X3F078"/>
<dbReference type="Proteomes" id="UP001150924">
    <property type="component" value="Unassembled WGS sequence"/>
</dbReference>